<gene>
    <name evidence="1" type="ORF">KABACHOK_03430</name>
</gene>
<organism evidence="1 2">
    <name type="scientific">Brevundimonas phage vB_BpoS-Kabachok</name>
    <dbReference type="NCBI Taxonomy" id="2948600"/>
    <lineage>
        <taxon>Viruses</taxon>
        <taxon>Duplodnaviria</taxon>
        <taxon>Heunggongvirae</taxon>
        <taxon>Uroviricota</taxon>
        <taxon>Caudoviricetes</taxon>
        <taxon>Jeanschmidtviridae</taxon>
        <taxon>Marchewkavirus</taxon>
        <taxon>Marchewkavirus kabachok</taxon>
    </lineage>
</organism>
<evidence type="ECO:0000313" key="1">
    <source>
        <dbReference type="EMBL" id="USN14179.1"/>
    </source>
</evidence>
<evidence type="ECO:0000313" key="2">
    <source>
        <dbReference type="Proteomes" id="UP001056685"/>
    </source>
</evidence>
<sequence length="80" mass="9424">MHPGFYVVRMPKNGAGSRLIVESRPFRKIAWIEAEEPGYARRQAESWRDFVQDEHPKDDVFVIEREGPMDESPRPPRRTD</sequence>
<proteinExistence type="predicted"/>
<dbReference type="Proteomes" id="UP001056685">
    <property type="component" value="Segment"/>
</dbReference>
<reference evidence="1" key="1">
    <citation type="submission" date="2022-05" db="EMBL/GenBank/DDBJ databases">
        <authorList>
            <person name="Friedrich I."/>
            <person name="Poehlein A."/>
            <person name="Schneider D."/>
            <person name="Hertel R."/>
            <person name="Daniel R."/>
        </authorList>
    </citation>
    <scope>NUCLEOTIDE SEQUENCE</scope>
</reference>
<name>A0A9E7MQF5_9CAUD</name>
<dbReference type="EMBL" id="ON529852">
    <property type="protein sequence ID" value="USN14179.1"/>
    <property type="molecule type" value="Genomic_DNA"/>
</dbReference>
<protein>
    <submittedName>
        <fullName evidence="1">Uncharacterized protein</fullName>
    </submittedName>
</protein>
<keyword evidence="2" id="KW-1185">Reference proteome</keyword>
<accession>A0A9E7MQF5</accession>